<keyword evidence="2" id="KW-1185">Reference proteome</keyword>
<evidence type="ECO:0000313" key="2">
    <source>
        <dbReference type="Proteomes" id="UP000078561"/>
    </source>
</evidence>
<dbReference type="InParanoid" id="A0A168N6J1"/>
<name>A0A168N6J1_ABSGL</name>
<evidence type="ECO:0000313" key="1">
    <source>
        <dbReference type="EMBL" id="SAL99917.1"/>
    </source>
</evidence>
<protein>
    <submittedName>
        <fullName evidence="1">Uncharacterized protein</fullName>
    </submittedName>
</protein>
<dbReference type="EMBL" id="LT553041">
    <property type="protein sequence ID" value="SAL99917.1"/>
    <property type="molecule type" value="Genomic_DNA"/>
</dbReference>
<accession>A0A168N6J1</accession>
<dbReference type="Proteomes" id="UP000078561">
    <property type="component" value="Unassembled WGS sequence"/>
</dbReference>
<reference evidence="1" key="1">
    <citation type="submission" date="2016-04" db="EMBL/GenBank/DDBJ databases">
        <authorList>
            <person name="Evans L.H."/>
            <person name="Alamgir A."/>
            <person name="Owens N."/>
            <person name="Weber N.D."/>
            <person name="Virtaneva K."/>
            <person name="Barbian K."/>
            <person name="Babar A."/>
            <person name="Rosenke K."/>
        </authorList>
    </citation>
    <scope>NUCLEOTIDE SEQUENCE [LARGE SCALE GENOMIC DNA]</scope>
    <source>
        <strain evidence="1">CBS 101.48</strain>
    </source>
</reference>
<sequence>MKRETAERLRTRTPHYQTSTCRHCEGGHYDAGNCAPDYRPETAYLMFKRNDRKDGSNDVKNPLFVQPLTIWMRKKDTEHQVDKAKLRLCLYDGLFGLATPSWPTSLESSDGWTQLDVIMQTEDIGLPYQWNEDH</sequence>
<organism evidence="1">
    <name type="scientific">Absidia glauca</name>
    <name type="common">Pin mould</name>
    <dbReference type="NCBI Taxonomy" id="4829"/>
    <lineage>
        <taxon>Eukaryota</taxon>
        <taxon>Fungi</taxon>
        <taxon>Fungi incertae sedis</taxon>
        <taxon>Mucoromycota</taxon>
        <taxon>Mucoromycotina</taxon>
        <taxon>Mucoromycetes</taxon>
        <taxon>Mucorales</taxon>
        <taxon>Cunninghamellaceae</taxon>
        <taxon>Absidia</taxon>
    </lineage>
</organism>
<proteinExistence type="predicted"/>
<gene>
    <name evidence="1" type="primary">ABSGL_05573.1 scaffold 7186</name>
</gene>
<dbReference type="AlphaFoldDB" id="A0A168N6J1"/>